<dbReference type="AlphaFoldDB" id="I3S8T4"/>
<protein>
    <submittedName>
        <fullName evidence="1">Uncharacterized protein</fullName>
    </submittedName>
</protein>
<dbReference type="EMBL" id="BT136881">
    <property type="protein sequence ID" value="AFK36676.1"/>
    <property type="molecule type" value="mRNA"/>
</dbReference>
<sequence length="40" mass="4556">MTSCKIVGERVVSSSMNSGKFFQWLSSVFMKVVMNRGRKL</sequence>
<accession>I3S8T4</accession>
<reference evidence="1" key="1">
    <citation type="submission" date="2012-05" db="EMBL/GenBank/DDBJ databases">
        <authorList>
            <person name="Krishnakumar V."/>
            <person name="Cheung F."/>
            <person name="Xiao Y."/>
            <person name="Chan A."/>
            <person name="Moskal W.A."/>
            <person name="Town C.D."/>
        </authorList>
    </citation>
    <scope>NUCLEOTIDE SEQUENCE</scope>
</reference>
<evidence type="ECO:0000313" key="1">
    <source>
        <dbReference type="EMBL" id="AFK36676.1"/>
    </source>
</evidence>
<name>I3S8T4_LOTJA</name>
<proteinExistence type="evidence at transcript level"/>
<organism evidence="1">
    <name type="scientific">Lotus japonicus</name>
    <name type="common">Lotus corniculatus var. japonicus</name>
    <dbReference type="NCBI Taxonomy" id="34305"/>
    <lineage>
        <taxon>Eukaryota</taxon>
        <taxon>Viridiplantae</taxon>
        <taxon>Streptophyta</taxon>
        <taxon>Embryophyta</taxon>
        <taxon>Tracheophyta</taxon>
        <taxon>Spermatophyta</taxon>
        <taxon>Magnoliopsida</taxon>
        <taxon>eudicotyledons</taxon>
        <taxon>Gunneridae</taxon>
        <taxon>Pentapetalae</taxon>
        <taxon>rosids</taxon>
        <taxon>fabids</taxon>
        <taxon>Fabales</taxon>
        <taxon>Fabaceae</taxon>
        <taxon>Papilionoideae</taxon>
        <taxon>50 kb inversion clade</taxon>
        <taxon>NPAAA clade</taxon>
        <taxon>Hologalegina</taxon>
        <taxon>robinioid clade</taxon>
        <taxon>Loteae</taxon>
        <taxon>Lotus</taxon>
    </lineage>
</organism>